<protein>
    <recommendedName>
        <fullName evidence="1">CRAL-TRIO domain-containing protein</fullName>
    </recommendedName>
</protein>
<dbReference type="InterPro" id="IPR001251">
    <property type="entry name" value="CRAL-TRIO_dom"/>
</dbReference>
<name>A0A150GSY9_GONPE</name>
<dbReference type="Pfam" id="PF00650">
    <property type="entry name" value="CRAL_TRIO"/>
    <property type="match status" value="1"/>
</dbReference>
<dbReference type="Proteomes" id="UP000075714">
    <property type="component" value="Unassembled WGS sequence"/>
</dbReference>
<dbReference type="InterPro" id="IPR036865">
    <property type="entry name" value="CRAL-TRIO_dom_sf"/>
</dbReference>
<evidence type="ECO:0000313" key="2">
    <source>
        <dbReference type="EMBL" id="KXZ52965.1"/>
    </source>
</evidence>
<accession>A0A150GSY9</accession>
<evidence type="ECO:0000313" key="3">
    <source>
        <dbReference type="Proteomes" id="UP000075714"/>
    </source>
</evidence>
<dbReference type="PANTHER" id="PTHR10174:SF208">
    <property type="entry name" value="CRAL-TRIO DOMAIN-CONTAINING PROTEIN DDB_G0278031"/>
    <property type="match status" value="1"/>
</dbReference>
<dbReference type="OrthoDB" id="524886at2759"/>
<dbReference type="AlphaFoldDB" id="A0A150GSY9"/>
<dbReference type="CDD" id="cd00170">
    <property type="entry name" value="SEC14"/>
    <property type="match status" value="1"/>
</dbReference>
<keyword evidence="3" id="KW-1185">Reference proteome</keyword>
<dbReference type="PRINTS" id="PR00180">
    <property type="entry name" value="CRETINALDHBP"/>
</dbReference>
<reference evidence="3" key="1">
    <citation type="journal article" date="2016" name="Nat. Commun.">
        <title>The Gonium pectorale genome demonstrates co-option of cell cycle regulation during the evolution of multicellularity.</title>
        <authorList>
            <person name="Hanschen E.R."/>
            <person name="Marriage T.N."/>
            <person name="Ferris P.J."/>
            <person name="Hamaji T."/>
            <person name="Toyoda A."/>
            <person name="Fujiyama A."/>
            <person name="Neme R."/>
            <person name="Noguchi H."/>
            <person name="Minakuchi Y."/>
            <person name="Suzuki M."/>
            <person name="Kawai-Toyooka H."/>
            <person name="Smith D.R."/>
            <person name="Sparks H."/>
            <person name="Anderson J."/>
            <person name="Bakaric R."/>
            <person name="Luria V."/>
            <person name="Karger A."/>
            <person name="Kirschner M.W."/>
            <person name="Durand P.M."/>
            <person name="Michod R.E."/>
            <person name="Nozaki H."/>
            <person name="Olson B.J."/>
        </authorList>
    </citation>
    <scope>NUCLEOTIDE SEQUENCE [LARGE SCALE GENOMIC DNA]</scope>
    <source>
        <strain evidence="3">NIES-2863</strain>
    </source>
</reference>
<dbReference type="GO" id="GO:1902936">
    <property type="term" value="F:phosphatidylinositol bisphosphate binding"/>
    <property type="evidence" value="ECO:0007669"/>
    <property type="project" value="TreeGrafter"/>
</dbReference>
<sequence>MFLRHAKFDPDKARGRIAAVERWLHDCRNEIGDISTLRGPMFSEMYGQNFLGILGPVAERRTREGAVISVLLPHNMQPLNDPSMLLKWNVWMLSRAVHDPYIQVCGQIVLETFENFSLLHSIRFQQVPHAIMKKNFKFAQECMPFRMRGIWLVHQPKWIGILFALAKPFLSSKLRARVRMFGSDVESLHQLIDPSVLPAAFGGSHPDCGAAWFAAELEREEKEER</sequence>
<feature type="domain" description="CRAL-TRIO" evidence="1">
    <location>
        <begin position="38"/>
        <end position="209"/>
    </location>
</feature>
<dbReference type="PROSITE" id="PS50191">
    <property type="entry name" value="CRAL_TRIO"/>
    <property type="match status" value="1"/>
</dbReference>
<proteinExistence type="predicted"/>
<gene>
    <name evidence="2" type="ORF">GPECTOR_8g338</name>
</gene>
<dbReference type="GO" id="GO:0016020">
    <property type="term" value="C:membrane"/>
    <property type="evidence" value="ECO:0007669"/>
    <property type="project" value="TreeGrafter"/>
</dbReference>
<dbReference type="Gene3D" id="3.40.525.10">
    <property type="entry name" value="CRAL-TRIO lipid binding domain"/>
    <property type="match status" value="1"/>
</dbReference>
<comment type="caution">
    <text evidence="2">The sequence shown here is derived from an EMBL/GenBank/DDBJ whole genome shotgun (WGS) entry which is preliminary data.</text>
</comment>
<evidence type="ECO:0000259" key="1">
    <source>
        <dbReference type="PROSITE" id="PS50191"/>
    </source>
</evidence>
<dbReference type="PANTHER" id="PTHR10174">
    <property type="entry name" value="ALPHA-TOCOPHEROL TRANSFER PROTEIN-RELATED"/>
    <property type="match status" value="1"/>
</dbReference>
<dbReference type="SMART" id="SM00516">
    <property type="entry name" value="SEC14"/>
    <property type="match status" value="1"/>
</dbReference>
<dbReference type="SUPFAM" id="SSF52087">
    <property type="entry name" value="CRAL/TRIO domain"/>
    <property type="match status" value="1"/>
</dbReference>
<organism evidence="2 3">
    <name type="scientific">Gonium pectorale</name>
    <name type="common">Green alga</name>
    <dbReference type="NCBI Taxonomy" id="33097"/>
    <lineage>
        <taxon>Eukaryota</taxon>
        <taxon>Viridiplantae</taxon>
        <taxon>Chlorophyta</taxon>
        <taxon>core chlorophytes</taxon>
        <taxon>Chlorophyceae</taxon>
        <taxon>CS clade</taxon>
        <taxon>Chlamydomonadales</taxon>
        <taxon>Volvocaceae</taxon>
        <taxon>Gonium</taxon>
    </lineage>
</organism>
<dbReference type="STRING" id="33097.A0A150GSY9"/>
<dbReference type="EMBL" id="LSYV01000009">
    <property type="protein sequence ID" value="KXZ52965.1"/>
    <property type="molecule type" value="Genomic_DNA"/>
</dbReference>